<reference evidence="1" key="1">
    <citation type="submission" date="2022-08" db="EMBL/GenBank/DDBJ databases">
        <title>Genome Sequence of Fusarium decemcellulare.</title>
        <authorList>
            <person name="Buettner E."/>
        </authorList>
    </citation>
    <scope>NUCLEOTIDE SEQUENCE</scope>
    <source>
        <strain evidence="1">Babe19</strain>
    </source>
</reference>
<keyword evidence="2" id="KW-1185">Reference proteome</keyword>
<evidence type="ECO:0000313" key="1">
    <source>
        <dbReference type="EMBL" id="KAJ3530579.1"/>
    </source>
</evidence>
<proteinExistence type="predicted"/>
<dbReference type="EMBL" id="JANRMS010001155">
    <property type="protein sequence ID" value="KAJ3530579.1"/>
    <property type="molecule type" value="Genomic_DNA"/>
</dbReference>
<accession>A0ACC1S2B9</accession>
<organism evidence="1 2">
    <name type="scientific">Fusarium decemcellulare</name>
    <dbReference type="NCBI Taxonomy" id="57161"/>
    <lineage>
        <taxon>Eukaryota</taxon>
        <taxon>Fungi</taxon>
        <taxon>Dikarya</taxon>
        <taxon>Ascomycota</taxon>
        <taxon>Pezizomycotina</taxon>
        <taxon>Sordariomycetes</taxon>
        <taxon>Hypocreomycetidae</taxon>
        <taxon>Hypocreales</taxon>
        <taxon>Nectriaceae</taxon>
        <taxon>Fusarium</taxon>
        <taxon>Fusarium decemcellulare species complex</taxon>
    </lineage>
</organism>
<evidence type="ECO:0000313" key="2">
    <source>
        <dbReference type="Proteomes" id="UP001148629"/>
    </source>
</evidence>
<sequence>MDPLSIIASIAGIATAGTELSKAIYKFISSTRGASKEMGEIARSINDLSIILKELRQVLKNGAELCSRRLLRRIKSAMKRISRIHDDIRQLINGMQTFATLKWSLKRSEVQQKLARIESHKTGIQLMLHILLIAITTRKQSKSLDLQTHTAGQQEQRKEREQDIALYRQQAENLAYTACQSLVDLSDGPDDSSSDHNNATGLQLQVQVFREGSDDTVNWLFDLVFSAYAQSFMDPVAQDSTKSDKSTSDLDEDAEEPAFENKEHVTSHSVVERGPPEMIRTIYNPGAASSLIKELLAEWTLLVEKEIESTTDDRPEPEQKEANVPENPQAGALIYFKDAVGRKFKFPFHRVKSYKGIEHLIKAAFKEVAVIGPHVMEGHFDLLSPDGDIMLPDVWEDLVEPEMAVHMEMWPMDKMARPPTNPFVRPQLNSSHNRPLSPTPRIVPKVEEALNAKRSRGESAQFPPTTVRTSTKQAFKEGPAGR</sequence>
<comment type="caution">
    <text evidence="1">The sequence shown here is derived from an EMBL/GenBank/DDBJ whole genome shotgun (WGS) entry which is preliminary data.</text>
</comment>
<dbReference type="Proteomes" id="UP001148629">
    <property type="component" value="Unassembled WGS sequence"/>
</dbReference>
<name>A0ACC1S2B9_9HYPO</name>
<gene>
    <name evidence="1" type="ORF">NM208_g9264</name>
</gene>
<protein>
    <submittedName>
        <fullName evidence="1">Uncharacterized protein</fullName>
    </submittedName>
</protein>